<comment type="caution">
    <text evidence="1">The sequence shown here is derived from an EMBL/GenBank/DDBJ whole genome shotgun (WGS) entry which is preliminary data.</text>
</comment>
<proteinExistence type="predicted"/>
<evidence type="ECO:0000313" key="1">
    <source>
        <dbReference type="EMBL" id="KAK7410857.1"/>
    </source>
</evidence>
<keyword evidence="2" id="KW-1185">Reference proteome</keyword>
<gene>
    <name evidence="1" type="ORF">VNO78_02019</name>
</gene>
<evidence type="ECO:0000313" key="2">
    <source>
        <dbReference type="Proteomes" id="UP001386955"/>
    </source>
</evidence>
<name>A0AAN9T287_PSOTE</name>
<sequence>MDGTPHENGDDSPRVSVLQELELIHQYQKLGEHFVFGGLESLTIVTGIQEEEVPVMSHISAKRSHIMDASDILIINHFSTEAIHNDDGMAEVEWKRVVRCYISFTVMERDMRLHGIRAFKPITRSGFTQ</sequence>
<protein>
    <submittedName>
        <fullName evidence="1">Uncharacterized protein</fullName>
    </submittedName>
</protein>
<dbReference type="AlphaFoldDB" id="A0AAN9T287"/>
<organism evidence="1 2">
    <name type="scientific">Psophocarpus tetragonolobus</name>
    <name type="common">Winged bean</name>
    <name type="synonym">Dolichos tetragonolobus</name>
    <dbReference type="NCBI Taxonomy" id="3891"/>
    <lineage>
        <taxon>Eukaryota</taxon>
        <taxon>Viridiplantae</taxon>
        <taxon>Streptophyta</taxon>
        <taxon>Embryophyta</taxon>
        <taxon>Tracheophyta</taxon>
        <taxon>Spermatophyta</taxon>
        <taxon>Magnoliopsida</taxon>
        <taxon>eudicotyledons</taxon>
        <taxon>Gunneridae</taxon>
        <taxon>Pentapetalae</taxon>
        <taxon>rosids</taxon>
        <taxon>fabids</taxon>
        <taxon>Fabales</taxon>
        <taxon>Fabaceae</taxon>
        <taxon>Papilionoideae</taxon>
        <taxon>50 kb inversion clade</taxon>
        <taxon>NPAAA clade</taxon>
        <taxon>indigoferoid/millettioid clade</taxon>
        <taxon>Phaseoleae</taxon>
        <taxon>Psophocarpus</taxon>
    </lineage>
</organism>
<reference evidence="1 2" key="1">
    <citation type="submission" date="2024-01" db="EMBL/GenBank/DDBJ databases">
        <title>The genomes of 5 underutilized Papilionoideae crops provide insights into root nodulation and disease resistanc.</title>
        <authorList>
            <person name="Jiang F."/>
        </authorList>
    </citation>
    <scope>NUCLEOTIDE SEQUENCE [LARGE SCALE GENOMIC DNA]</scope>
    <source>
        <strain evidence="1">DUOXIRENSHENG_FW03</strain>
        <tissue evidence="1">Leaves</tissue>
    </source>
</reference>
<accession>A0AAN9T287</accession>
<dbReference type="Proteomes" id="UP001386955">
    <property type="component" value="Unassembled WGS sequence"/>
</dbReference>
<dbReference type="EMBL" id="JAYMYS010000001">
    <property type="protein sequence ID" value="KAK7410857.1"/>
    <property type="molecule type" value="Genomic_DNA"/>
</dbReference>